<reference evidence="6 7" key="1">
    <citation type="submission" date="2021-02" db="EMBL/GenBank/DDBJ databases">
        <title>Genome assembly of Pseudopithomyces chartarum.</title>
        <authorList>
            <person name="Jauregui R."/>
            <person name="Singh J."/>
            <person name="Voisey C."/>
        </authorList>
    </citation>
    <scope>NUCLEOTIDE SEQUENCE [LARGE SCALE GENOMIC DNA]</scope>
    <source>
        <strain evidence="6 7">AGR01</strain>
    </source>
</reference>
<dbReference type="EMBL" id="WVTA01000003">
    <property type="protein sequence ID" value="KAK3214662.1"/>
    <property type="molecule type" value="Genomic_DNA"/>
</dbReference>
<feature type="transmembrane region" description="Helical" evidence="5">
    <location>
        <begin position="246"/>
        <end position="265"/>
    </location>
</feature>
<organism evidence="6 7">
    <name type="scientific">Pseudopithomyces chartarum</name>
    <dbReference type="NCBI Taxonomy" id="1892770"/>
    <lineage>
        <taxon>Eukaryota</taxon>
        <taxon>Fungi</taxon>
        <taxon>Dikarya</taxon>
        <taxon>Ascomycota</taxon>
        <taxon>Pezizomycotina</taxon>
        <taxon>Dothideomycetes</taxon>
        <taxon>Pleosporomycetidae</taxon>
        <taxon>Pleosporales</taxon>
        <taxon>Massarineae</taxon>
        <taxon>Didymosphaeriaceae</taxon>
        <taxon>Pseudopithomyces</taxon>
    </lineage>
</organism>
<feature type="transmembrane region" description="Helical" evidence="5">
    <location>
        <begin position="207"/>
        <end position="225"/>
    </location>
</feature>
<keyword evidence="4 5" id="KW-0472">Membrane</keyword>
<keyword evidence="2 5" id="KW-0812">Transmembrane</keyword>
<protein>
    <submittedName>
        <fullName evidence="6">Uncharacterized protein</fullName>
    </submittedName>
</protein>
<dbReference type="PANTHER" id="PTHR23423">
    <property type="entry name" value="ORGANIC SOLUTE TRANSPORTER-RELATED"/>
    <property type="match status" value="1"/>
</dbReference>
<evidence type="ECO:0000313" key="6">
    <source>
        <dbReference type="EMBL" id="KAK3214662.1"/>
    </source>
</evidence>
<feature type="transmembrane region" description="Helical" evidence="5">
    <location>
        <begin position="172"/>
        <end position="195"/>
    </location>
</feature>
<dbReference type="AlphaFoldDB" id="A0AAN6M4D5"/>
<accession>A0AAN6M4D5</accession>
<evidence type="ECO:0000256" key="5">
    <source>
        <dbReference type="SAM" id="Phobius"/>
    </source>
</evidence>
<sequence>MDVAYLVARKLRHNDDGNSTDNACPPEPHSLPADQIKPIVGSLTFHNFASILSGACGLASLLIVSIAILRHATNFSNPVQQRQVIRILMLVPWVALFSFLIVWQEDVGEYLVESLDFGCSIAISAFLLLLCDYVLSNNGGFDDLFGPGASKIARDGQNVESPKWLKKTWYMALQYFPVSIVVWIATAISLAIGTYCAASNKPKFAHIWLQVIKIVSTVIAVIACFRFHKFKKEQLAPHKVMLKFMAFKGIIGLNALQVFIIGILVGNGTIKPSEHMSYHDIKVALPSLILACEMPFFSLLLFFAFPVSVYKNGSEGMGPAAGPITAMVQAFNISDLMSCFVRGPMRLVREQQWGMQRAMSLPLHAEGDFATQQGGYSAHPVV</sequence>
<feature type="transmembrane region" description="Helical" evidence="5">
    <location>
        <begin position="48"/>
        <end position="72"/>
    </location>
</feature>
<keyword evidence="3 5" id="KW-1133">Transmembrane helix</keyword>
<keyword evidence="7" id="KW-1185">Reference proteome</keyword>
<dbReference type="GO" id="GO:0016020">
    <property type="term" value="C:membrane"/>
    <property type="evidence" value="ECO:0007669"/>
    <property type="project" value="UniProtKB-SubCell"/>
</dbReference>
<comment type="subcellular location">
    <subcellularLocation>
        <location evidence="1">Membrane</location>
        <topology evidence="1">Multi-pass membrane protein</topology>
    </subcellularLocation>
</comment>
<comment type="caution">
    <text evidence="6">The sequence shown here is derived from an EMBL/GenBank/DDBJ whole genome shotgun (WGS) entry which is preliminary data.</text>
</comment>
<dbReference type="Gene3D" id="1.20.120.1770">
    <property type="match status" value="1"/>
</dbReference>
<feature type="transmembrane region" description="Helical" evidence="5">
    <location>
        <begin position="84"/>
        <end position="103"/>
    </location>
</feature>
<evidence type="ECO:0000256" key="4">
    <source>
        <dbReference type="ARBA" id="ARBA00023136"/>
    </source>
</evidence>
<proteinExistence type="predicted"/>
<gene>
    <name evidence="6" type="ORF">GRF29_19g941905</name>
</gene>
<evidence type="ECO:0000256" key="2">
    <source>
        <dbReference type="ARBA" id="ARBA00022692"/>
    </source>
</evidence>
<dbReference type="InterPro" id="IPR005178">
    <property type="entry name" value="Ostalpha/TMEM184C"/>
</dbReference>
<name>A0AAN6M4D5_9PLEO</name>
<dbReference type="Proteomes" id="UP001280581">
    <property type="component" value="Unassembled WGS sequence"/>
</dbReference>
<evidence type="ECO:0000313" key="7">
    <source>
        <dbReference type="Proteomes" id="UP001280581"/>
    </source>
</evidence>
<dbReference type="Pfam" id="PF03619">
    <property type="entry name" value="Solute_trans_a"/>
    <property type="match status" value="1"/>
</dbReference>
<dbReference type="SMART" id="SM01417">
    <property type="entry name" value="Solute_trans_a"/>
    <property type="match status" value="1"/>
</dbReference>
<evidence type="ECO:0000256" key="1">
    <source>
        <dbReference type="ARBA" id="ARBA00004141"/>
    </source>
</evidence>
<feature type="transmembrane region" description="Helical" evidence="5">
    <location>
        <begin position="285"/>
        <end position="307"/>
    </location>
</feature>
<evidence type="ECO:0000256" key="3">
    <source>
        <dbReference type="ARBA" id="ARBA00022989"/>
    </source>
</evidence>